<evidence type="ECO:0000259" key="8">
    <source>
        <dbReference type="Pfam" id="PF00479"/>
    </source>
</evidence>
<evidence type="ECO:0000313" key="11">
    <source>
        <dbReference type="Proteomes" id="UP000001625"/>
    </source>
</evidence>
<dbReference type="Gene3D" id="3.40.50.720">
    <property type="entry name" value="NAD(P)-binding Rossmann-like Domain"/>
    <property type="match status" value="1"/>
</dbReference>
<comment type="similarity">
    <text evidence="2 7">Belongs to the glucose-6-phosphate dehydrogenase family.</text>
</comment>
<evidence type="ECO:0000259" key="9">
    <source>
        <dbReference type="Pfam" id="PF02781"/>
    </source>
</evidence>
<comment type="function">
    <text evidence="7">Catalyzes the oxidation of glucose 6-phosphate to 6-phosphogluconolactone.</text>
</comment>
<feature type="domain" description="Glucose-6-phosphate dehydrogenase NAD-binding" evidence="8">
    <location>
        <begin position="13"/>
        <end position="195"/>
    </location>
</feature>
<evidence type="ECO:0000256" key="4">
    <source>
        <dbReference type="ARBA" id="ARBA00022857"/>
    </source>
</evidence>
<dbReference type="NCBIfam" id="TIGR00871">
    <property type="entry name" value="zwf"/>
    <property type="match status" value="1"/>
</dbReference>
<keyword evidence="4 7" id="KW-0521">NADP</keyword>
<dbReference type="GO" id="GO:0006006">
    <property type="term" value="P:glucose metabolic process"/>
    <property type="evidence" value="ECO:0007669"/>
    <property type="project" value="UniProtKB-KW"/>
</dbReference>
<dbReference type="SUPFAM" id="SSF51735">
    <property type="entry name" value="NAD(P)-binding Rossmann-fold domains"/>
    <property type="match status" value="1"/>
</dbReference>
<dbReference type="SUPFAM" id="SSF55347">
    <property type="entry name" value="Glyceraldehyde-3-phosphate dehydrogenase-like, C-terminal domain"/>
    <property type="match status" value="1"/>
</dbReference>
<organism evidence="10 11">
    <name type="scientific">Sideroxydans lithotrophicus (strain ES-1)</name>
    <dbReference type="NCBI Taxonomy" id="580332"/>
    <lineage>
        <taxon>Bacteria</taxon>
        <taxon>Pseudomonadati</taxon>
        <taxon>Pseudomonadota</taxon>
        <taxon>Betaproteobacteria</taxon>
        <taxon>Nitrosomonadales</taxon>
        <taxon>Gallionellaceae</taxon>
        <taxon>Sideroxydans</taxon>
    </lineage>
</organism>
<dbReference type="KEGG" id="slt:Slit_0395"/>
<protein>
    <recommendedName>
        <fullName evidence="7">Glucose-6-phosphate 1-dehydrogenase</fullName>
        <shortName evidence="7">G6PD</shortName>
        <ecNumber evidence="7">1.1.1.49</ecNumber>
    </recommendedName>
</protein>
<dbReference type="InterPro" id="IPR022674">
    <property type="entry name" value="G6P_DH_NAD-bd"/>
</dbReference>
<evidence type="ECO:0000256" key="7">
    <source>
        <dbReference type="HAMAP-Rule" id="MF_00966"/>
    </source>
</evidence>
<evidence type="ECO:0000256" key="3">
    <source>
        <dbReference type="ARBA" id="ARBA00022526"/>
    </source>
</evidence>
<sequence>MKTTTIPNDTLFVLFGAEGDLSWRLVIPALFNLFLDGHLPQRFHLIAVDRADTDAAALAAHYLKGVTENSRKGAPQPEEWKGFAGSIRYIKADATKLEGFKILADTLDAQEAEWASKAERVFYLATPPSLFELIAIGLGAAGLAQDRERVRLVVEKPLGSDLESFREINTALCRIFEERQLFRIDHFLGKETVQNILAMRFANPIFEPIWNRRYVDHVTITAAETLGVEKRGGYYEHAGALRDMVQNHLIQLLCLVAMEPPVSYDADDIRNRKVDVLHALRQIAPDDVDRVASRGQYAEGWIHGDKLPPYRAEPGVDPHSNIETYAALKLYVDNWRWQDVPFYLRTGKRMASDVSEISIRFRDVPHHAFPASVGLNTQPVRLVIQLNPEQGIVLKFMAKEPGSPLRLRPVDMRFSYKEAFQVDSPAAYETLLWDVMLGDATLFMRADQVEAAWKLLMPILRVWAENPASDFPNYAAGSWGPESSDLLVACDGNSWLAPTLTKP</sequence>
<dbReference type="STRING" id="580332.Slit_0395"/>
<dbReference type="InterPro" id="IPR022675">
    <property type="entry name" value="G6P_DH_C"/>
</dbReference>
<dbReference type="Pfam" id="PF00479">
    <property type="entry name" value="G6PD_N"/>
    <property type="match status" value="1"/>
</dbReference>
<feature type="binding site" evidence="7">
    <location>
        <position position="186"/>
    </location>
    <ligand>
        <name>substrate</name>
    </ligand>
</feature>
<dbReference type="PROSITE" id="PS00069">
    <property type="entry name" value="G6P_DEHYDROGENASE"/>
    <property type="match status" value="1"/>
</dbReference>
<feature type="binding site" evidence="7">
    <location>
        <position position="224"/>
    </location>
    <ligand>
        <name>substrate</name>
    </ligand>
</feature>
<dbReference type="PANTHER" id="PTHR23429">
    <property type="entry name" value="GLUCOSE-6-PHOSPHATE 1-DEHYDROGENASE G6PD"/>
    <property type="match status" value="1"/>
</dbReference>
<dbReference type="InterPro" id="IPR001282">
    <property type="entry name" value="G6P_DH"/>
</dbReference>
<evidence type="ECO:0000256" key="1">
    <source>
        <dbReference type="ARBA" id="ARBA00004937"/>
    </source>
</evidence>
<feature type="binding site" evidence="7">
    <location>
        <position position="243"/>
    </location>
    <ligand>
        <name>substrate</name>
    </ligand>
</feature>
<dbReference type="Proteomes" id="UP000001625">
    <property type="component" value="Chromosome"/>
</dbReference>
<dbReference type="HOGENOM" id="CLU_013524_5_0_4"/>
<dbReference type="EMBL" id="CP001965">
    <property type="protein sequence ID" value="ADE10636.1"/>
    <property type="molecule type" value="Genomic_DNA"/>
</dbReference>
<dbReference type="GO" id="GO:0004345">
    <property type="term" value="F:glucose-6-phosphate dehydrogenase activity"/>
    <property type="evidence" value="ECO:0007669"/>
    <property type="project" value="UniProtKB-UniRule"/>
</dbReference>
<evidence type="ECO:0000256" key="6">
    <source>
        <dbReference type="ARBA" id="ARBA00023277"/>
    </source>
</evidence>
<comment type="caution">
    <text evidence="7">Lacks conserved residue(s) required for the propagation of feature annotation.</text>
</comment>
<dbReference type="HAMAP" id="MF_00966">
    <property type="entry name" value="G6PD"/>
    <property type="match status" value="1"/>
</dbReference>
<dbReference type="GO" id="GO:0005829">
    <property type="term" value="C:cytosol"/>
    <property type="evidence" value="ECO:0007669"/>
    <property type="project" value="TreeGrafter"/>
</dbReference>
<gene>
    <name evidence="7" type="primary">zwf</name>
    <name evidence="10" type="ordered locus">Slit_0395</name>
</gene>
<dbReference type="PANTHER" id="PTHR23429:SF0">
    <property type="entry name" value="GLUCOSE-6-PHOSPHATE 1-DEHYDROGENASE"/>
    <property type="match status" value="1"/>
</dbReference>
<keyword evidence="11" id="KW-1185">Reference proteome</keyword>
<keyword evidence="3 7" id="KW-0313">Glucose metabolism</keyword>
<dbReference type="InterPro" id="IPR019796">
    <property type="entry name" value="G6P_DH_AS"/>
</dbReference>
<dbReference type="OrthoDB" id="9802739at2"/>
<dbReference type="EC" id="1.1.1.49" evidence="7"/>
<feature type="binding site" evidence="7">
    <location>
        <position position="156"/>
    </location>
    <ligand>
        <name>NADP(+)</name>
        <dbReference type="ChEBI" id="CHEBI:58349"/>
    </ligand>
</feature>
<keyword evidence="5 7" id="KW-0560">Oxidoreductase</keyword>
<comment type="pathway">
    <text evidence="1 7">Carbohydrate degradation; pentose phosphate pathway; D-ribulose 5-phosphate from D-glucose 6-phosphate (oxidative stage): step 1/3.</text>
</comment>
<comment type="catalytic activity">
    <reaction evidence="7">
        <text>D-glucose 6-phosphate + NADP(+) = 6-phospho-D-glucono-1,5-lactone + NADPH + H(+)</text>
        <dbReference type="Rhea" id="RHEA:15841"/>
        <dbReference type="ChEBI" id="CHEBI:15378"/>
        <dbReference type="ChEBI" id="CHEBI:57783"/>
        <dbReference type="ChEBI" id="CHEBI:57955"/>
        <dbReference type="ChEBI" id="CHEBI:58349"/>
        <dbReference type="ChEBI" id="CHEBI:61548"/>
        <dbReference type="EC" id="1.1.1.49"/>
    </reaction>
</comment>
<dbReference type="AlphaFoldDB" id="D5CM22"/>
<dbReference type="RefSeq" id="WP_013028535.1">
    <property type="nucleotide sequence ID" value="NC_013959.1"/>
</dbReference>
<dbReference type="UniPathway" id="UPA00115">
    <property type="reaction ID" value="UER00408"/>
</dbReference>
<feature type="binding site" evidence="7">
    <location>
        <position position="348"/>
    </location>
    <ligand>
        <name>substrate</name>
    </ligand>
</feature>
<dbReference type="GO" id="GO:0050661">
    <property type="term" value="F:NADP binding"/>
    <property type="evidence" value="ECO:0007669"/>
    <property type="project" value="UniProtKB-UniRule"/>
</dbReference>
<evidence type="ECO:0000256" key="5">
    <source>
        <dbReference type="ARBA" id="ARBA00023002"/>
    </source>
</evidence>
<dbReference type="GO" id="GO:0009051">
    <property type="term" value="P:pentose-phosphate shunt, oxidative branch"/>
    <property type="evidence" value="ECO:0007669"/>
    <property type="project" value="TreeGrafter"/>
</dbReference>
<reference evidence="10 11" key="1">
    <citation type="submission" date="2010-03" db="EMBL/GenBank/DDBJ databases">
        <title>Complete sequence of Sideroxydans lithotrophicus ES-1.</title>
        <authorList>
            <consortium name="US DOE Joint Genome Institute"/>
            <person name="Lucas S."/>
            <person name="Copeland A."/>
            <person name="Lapidus A."/>
            <person name="Cheng J.-F."/>
            <person name="Bruce D."/>
            <person name="Goodwin L."/>
            <person name="Pitluck S."/>
            <person name="Munk A.C."/>
            <person name="Detter J.C."/>
            <person name="Han C."/>
            <person name="Tapia R."/>
            <person name="Larimer F."/>
            <person name="Land M."/>
            <person name="Hauser L."/>
            <person name="Kyrpides N."/>
            <person name="Ivanova N."/>
            <person name="Emerson D."/>
            <person name="Woyke T."/>
        </authorList>
    </citation>
    <scope>NUCLEOTIDE SEQUENCE [LARGE SCALE GENOMIC DNA]</scope>
    <source>
        <strain evidence="10 11">ES-1</strain>
    </source>
</reference>
<dbReference type="Pfam" id="PF02781">
    <property type="entry name" value="G6PD_C"/>
    <property type="match status" value="1"/>
</dbReference>
<dbReference type="PIRSF" id="PIRSF000110">
    <property type="entry name" value="G6PD"/>
    <property type="match status" value="1"/>
</dbReference>
<proteinExistence type="inferred from homology"/>
<name>D5CM22_SIDLE</name>
<dbReference type="Gene3D" id="3.30.360.10">
    <property type="entry name" value="Dihydrodipicolinate Reductase, domain 2"/>
    <property type="match status" value="1"/>
</dbReference>
<evidence type="ECO:0000313" key="10">
    <source>
        <dbReference type="EMBL" id="ADE10636.1"/>
    </source>
</evidence>
<feature type="active site" description="Proton acceptor" evidence="7">
    <location>
        <position position="248"/>
    </location>
</feature>
<dbReference type="PRINTS" id="PR00079">
    <property type="entry name" value="G6PDHDRGNASE"/>
</dbReference>
<evidence type="ECO:0000256" key="2">
    <source>
        <dbReference type="ARBA" id="ARBA00009975"/>
    </source>
</evidence>
<dbReference type="eggNOG" id="COG0364">
    <property type="taxonomic scope" value="Bacteria"/>
</dbReference>
<accession>D5CM22</accession>
<feature type="binding site" evidence="7">
    <location>
        <position position="190"/>
    </location>
    <ligand>
        <name>substrate</name>
    </ligand>
</feature>
<feature type="domain" description="Glucose-6-phosphate dehydrogenase C-terminal" evidence="9">
    <location>
        <begin position="197"/>
        <end position="495"/>
    </location>
</feature>
<dbReference type="InterPro" id="IPR036291">
    <property type="entry name" value="NAD(P)-bd_dom_sf"/>
</dbReference>
<keyword evidence="6 7" id="KW-0119">Carbohydrate metabolism</keyword>
<feature type="binding site" evidence="7">
    <location>
        <position position="50"/>
    </location>
    <ligand>
        <name>NADP(+)</name>
        <dbReference type="ChEBI" id="CHEBI:58349"/>
    </ligand>
</feature>